<evidence type="ECO:0000313" key="3">
    <source>
        <dbReference type="Proteomes" id="UP000217257"/>
    </source>
</evidence>
<dbReference type="SUPFAM" id="SSF102588">
    <property type="entry name" value="LmbE-like"/>
    <property type="match status" value="1"/>
</dbReference>
<gene>
    <name evidence="2" type="ORF">CYFUS_001087</name>
</gene>
<organism evidence="2 3">
    <name type="scientific">Cystobacter fuscus</name>
    <dbReference type="NCBI Taxonomy" id="43"/>
    <lineage>
        <taxon>Bacteria</taxon>
        <taxon>Pseudomonadati</taxon>
        <taxon>Myxococcota</taxon>
        <taxon>Myxococcia</taxon>
        <taxon>Myxococcales</taxon>
        <taxon>Cystobacterineae</taxon>
        <taxon>Archangiaceae</taxon>
        <taxon>Cystobacter</taxon>
    </lineage>
</organism>
<accession>A0A250IWL5</accession>
<dbReference type="RefSeq" id="WP_095984265.1">
    <property type="nucleotide sequence ID" value="NZ_CP022098.1"/>
</dbReference>
<dbReference type="KEGG" id="cfus:CYFUS_001087"/>
<dbReference type="Gene3D" id="3.40.50.10320">
    <property type="entry name" value="LmbE-like"/>
    <property type="match status" value="1"/>
</dbReference>
<evidence type="ECO:0000256" key="1">
    <source>
        <dbReference type="SAM" id="MobiDB-lite"/>
    </source>
</evidence>
<dbReference type="InterPro" id="IPR003737">
    <property type="entry name" value="GlcNAc_PI_deacetylase-related"/>
</dbReference>
<dbReference type="AlphaFoldDB" id="A0A250IWL5"/>
<feature type="compositionally biased region" description="Polar residues" evidence="1">
    <location>
        <begin position="1"/>
        <end position="10"/>
    </location>
</feature>
<reference evidence="2 3" key="1">
    <citation type="submission" date="2017-06" db="EMBL/GenBank/DDBJ databases">
        <title>Sequencing and comparative analysis of myxobacterial genomes.</title>
        <authorList>
            <person name="Rupp O."/>
            <person name="Goesmann A."/>
            <person name="Sogaard-Andersen L."/>
        </authorList>
    </citation>
    <scope>NUCLEOTIDE SEQUENCE [LARGE SCALE GENOMIC DNA]</scope>
    <source>
        <strain evidence="2 3">DSM 52655</strain>
    </source>
</reference>
<dbReference type="Pfam" id="PF02585">
    <property type="entry name" value="PIG-L"/>
    <property type="match status" value="1"/>
</dbReference>
<sequence length="289" mass="30944">MWPPDESQQQEPREGEDGVAGVLGPLLPAQALRGSALFVTAHPGDAVRGASWLLRRSSHAHVVHVTERASGDDTFAAPDTPEAHARLSEQASFEALSLAGLGPERLLSLGTMERTASEELVPLTECLVALLKALRPTLLVVHPYEGGHPDHDAAAFISHAAVALLVRGGRTPPSLLEMAVPACGHLGLHPFGFQSTLDDQPVASVALSAGDRALKQRMLACHASPGWDSGSAPSAPEHYRLAPRYDFTRPPRAGRLLYEVPTPGMTAVRWRRLARRALEQLKLTEASAH</sequence>
<protein>
    <submittedName>
        <fullName evidence="2">LmbE-like protein</fullName>
    </submittedName>
</protein>
<name>A0A250IWL5_9BACT</name>
<dbReference type="Proteomes" id="UP000217257">
    <property type="component" value="Chromosome"/>
</dbReference>
<proteinExistence type="predicted"/>
<dbReference type="InterPro" id="IPR024078">
    <property type="entry name" value="LmbE-like_dom_sf"/>
</dbReference>
<evidence type="ECO:0000313" key="2">
    <source>
        <dbReference type="EMBL" id="ATB35673.1"/>
    </source>
</evidence>
<feature type="region of interest" description="Disordered" evidence="1">
    <location>
        <begin position="1"/>
        <end position="21"/>
    </location>
</feature>
<dbReference type="EMBL" id="CP022098">
    <property type="protein sequence ID" value="ATB35673.1"/>
    <property type="molecule type" value="Genomic_DNA"/>
</dbReference>